<dbReference type="InterPro" id="IPR037231">
    <property type="entry name" value="NAP-like_sf"/>
</dbReference>
<comment type="caution">
    <text evidence="4">The sequence shown here is derived from an EMBL/GenBank/DDBJ whole genome shotgun (WGS) entry which is preliminary data.</text>
</comment>
<dbReference type="GO" id="GO:0006334">
    <property type="term" value="P:nucleosome assembly"/>
    <property type="evidence" value="ECO:0007669"/>
    <property type="project" value="InterPro"/>
</dbReference>
<feature type="compositionally biased region" description="Acidic residues" evidence="3">
    <location>
        <begin position="211"/>
        <end position="237"/>
    </location>
</feature>
<accession>A0A642UY41</accession>
<dbReference type="AlphaFoldDB" id="A0A642UY41"/>
<protein>
    <submittedName>
        <fullName evidence="4">Uncharacterized protein</fullName>
    </submittedName>
</protein>
<comment type="similarity">
    <text evidence="1 2">Belongs to the nucleosome assembly protein (NAP) family.</text>
</comment>
<evidence type="ECO:0000256" key="1">
    <source>
        <dbReference type="ARBA" id="ARBA00009947"/>
    </source>
</evidence>
<dbReference type="Proteomes" id="UP000449547">
    <property type="component" value="Unassembled WGS sequence"/>
</dbReference>
<dbReference type="EMBL" id="SWFT01000031">
    <property type="protein sequence ID" value="KAA8906786.1"/>
    <property type="molecule type" value="Genomic_DNA"/>
</dbReference>
<evidence type="ECO:0000313" key="5">
    <source>
        <dbReference type="Proteomes" id="UP000449547"/>
    </source>
</evidence>
<dbReference type="InterPro" id="IPR002164">
    <property type="entry name" value="NAP_family"/>
</dbReference>
<evidence type="ECO:0000256" key="3">
    <source>
        <dbReference type="SAM" id="MobiDB-lite"/>
    </source>
</evidence>
<dbReference type="OMA" id="PGKEFPN"/>
<organism evidence="4 5">
    <name type="scientific">Diutina rugosa</name>
    <name type="common">Yeast</name>
    <name type="synonym">Candida rugosa</name>
    <dbReference type="NCBI Taxonomy" id="5481"/>
    <lineage>
        <taxon>Eukaryota</taxon>
        <taxon>Fungi</taxon>
        <taxon>Dikarya</taxon>
        <taxon>Ascomycota</taxon>
        <taxon>Saccharomycotina</taxon>
        <taxon>Pichiomycetes</taxon>
        <taxon>Debaryomycetaceae</taxon>
        <taxon>Diutina</taxon>
    </lineage>
</organism>
<dbReference type="SUPFAM" id="SSF143113">
    <property type="entry name" value="NAP-like"/>
    <property type="match status" value="1"/>
</dbReference>
<gene>
    <name evidence="4" type="ORF">DIURU_000947</name>
</gene>
<dbReference type="OrthoDB" id="19419at2759"/>
<dbReference type="PANTHER" id="PTHR11875">
    <property type="entry name" value="TESTIS-SPECIFIC Y-ENCODED PROTEIN"/>
    <property type="match status" value="1"/>
</dbReference>
<dbReference type="RefSeq" id="XP_034014300.1">
    <property type="nucleotide sequence ID" value="XM_034159251.1"/>
</dbReference>
<feature type="region of interest" description="Disordered" evidence="3">
    <location>
        <begin position="211"/>
        <end position="246"/>
    </location>
</feature>
<name>A0A642UY41_DIURU</name>
<evidence type="ECO:0000313" key="4">
    <source>
        <dbReference type="EMBL" id="KAA8906786.1"/>
    </source>
</evidence>
<reference evidence="4 5" key="1">
    <citation type="submission" date="2019-07" db="EMBL/GenBank/DDBJ databases">
        <title>Genome assembly of two rare yeast pathogens: Diutina rugosa and Trichomonascus ciferrii.</title>
        <authorList>
            <person name="Mixao V."/>
            <person name="Saus E."/>
            <person name="Hansen A."/>
            <person name="Lass-Flor C."/>
            <person name="Gabaldon T."/>
        </authorList>
    </citation>
    <scope>NUCLEOTIDE SEQUENCE [LARGE SCALE GENOMIC DNA]</scope>
    <source>
        <strain evidence="4 5">CBS 613</strain>
    </source>
</reference>
<evidence type="ECO:0000256" key="2">
    <source>
        <dbReference type="RuleBase" id="RU003876"/>
    </source>
</evidence>
<dbReference type="GeneID" id="54779600"/>
<dbReference type="Gene3D" id="3.30.1120.90">
    <property type="entry name" value="Nucleosome assembly protein"/>
    <property type="match status" value="1"/>
</dbReference>
<dbReference type="GO" id="GO:0005634">
    <property type="term" value="C:nucleus"/>
    <property type="evidence" value="ECO:0007669"/>
    <property type="project" value="InterPro"/>
</dbReference>
<keyword evidence="5" id="KW-1185">Reference proteome</keyword>
<proteinExistence type="inferred from homology"/>
<sequence length="246" mass="28571">MSDEEALQKQFEKLAECETAMAKVDKEVEQFRIDKSAALFNQRRDIVREMPKFWYIALAEHEDFVDLIAMEDLKFLEDVKDIYVDYQDVDHFTITFEFDGELVPKQTVTKKFTVTTEDGEDKITSEAVAIEWPEELKEINPKLIKEAKGADLSKEDKANYRTGMRSLFAWFDWTGEKPGKEFREGDELARVLANDIYVNAVKYYTVALQDDGEDVEVDSSEGEELDLEDDDDDDDDEQPKKKQKTE</sequence>
<dbReference type="VEuPathDB" id="FungiDB:DIURU_000947"/>
<dbReference type="Pfam" id="PF00956">
    <property type="entry name" value="NAP"/>
    <property type="match status" value="1"/>
</dbReference>